<accession>A0A2W4THF2</accession>
<dbReference type="EMBL" id="QBMC01000273">
    <property type="protein sequence ID" value="PZO08606.1"/>
    <property type="molecule type" value="Genomic_DNA"/>
</dbReference>
<evidence type="ECO:0000313" key="2">
    <source>
        <dbReference type="Proteomes" id="UP000249354"/>
    </source>
</evidence>
<organism evidence="1 2">
    <name type="scientific">Leptolyngbya foveolarum</name>
    <dbReference type="NCBI Taxonomy" id="47253"/>
    <lineage>
        <taxon>Bacteria</taxon>
        <taxon>Bacillati</taxon>
        <taxon>Cyanobacteriota</taxon>
        <taxon>Cyanophyceae</taxon>
        <taxon>Leptolyngbyales</taxon>
        <taxon>Leptolyngbyaceae</taxon>
        <taxon>Leptolyngbya group</taxon>
        <taxon>Leptolyngbya</taxon>
    </lineage>
</organism>
<reference evidence="1 2" key="2">
    <citation type="submission" date="2018-06" db="EMBL/GenBank/DDBJ databases">
        <title>Metagenomic assembly of (sub)arctic Cyanobacteria and their associated microbiome from non-axenic cultures.</title>
        <authorList>
            <person name="Baurain D."/>
        </authorList>
    </citation>
    <scope>NUCLEOTIDE SEQUENCE [LARGE SCALE GENOMIC DNA]</scope>
    <source>
        <strain evidence="1">ULC129bin1</strain>
    </source>
</reference>
<protein>
    <recommendedName>
        <fullName evidence="3">Transposase</fullName>
    </recommendedName>
</protein>
<comment type="caution">
    <text evidence="1">The sequence shown here is derived from an EMBL/GenBank/DDBJ whole genome shotgun (WGS) entry which is preliminary data.</text>
</comment>
<dbReference type="Proteomes" id="UP000249354">
    <property type="component" value="Unassembled WGS sequence"/>
</dbReference>
<name>A0A2W4THF2_9CYAN</name>
<gene>
    <name evidence="1" type="ORF">DCF25_22155</name>
</gene>
<evidence type="ECO:0000313" key="1">
    <source>
        <dbReference type="EMBL" id="PZO08606.1"/>
    </source>
</evidence>
<proteinExistence type="predicted"/>
<sequence>MEGKRFMTIVLLIAIAYTGATTQGQRLKQKALQKYIARPETKGGTHRRHSAFHIGLTAYRWVPCWQCCQQQIQDLLRLDRNKIEYHLRGLKAIETVMATL</sequence>
<evidence type="ECO:0008006" key="3">
    <source>
        <dbReference type="Google" id="ProtNLM"/>
    </source>
</evidence>
<reference evidence="2" key="1">
    <citation type="submission" date="2018-04" db="EMBL/GenBank/DDBJ databases">
        <authorList>
            <person name="Cornet L."/>
        </authorList>
    </citation>
    <scope>NUCLEOTIDE SEQUENCE [LARGE SCALE GENOMIC DNA]</scope>
</reference>
<dbReference type="AlphaFoldDB" id="A0A2W4THF2"/>